<accession>A0ACD3A0C5</accession>
<keyword evidence="2" id="KW-1185">Reference proteome</keyword>
<dbReference type="EMBL" id="ML209173">
    <property type="protein sequence ID" value="TFK58844.1"/>
    <property type="molecule type" value="Genomic_DNA"/>
</dbReference>
<gene>
    <name evidence="1" type="ORF">BDN72DRAFT_906368</name>
</gene>
<dbReference type="Proteomes" id="UP000308600">
    <property type="component" value="Unassembled WGS sequence"/>
</dbReference>
<name>A0ACD3A0C5_9AGAR</name>
<organism evidence="1 2">
    <name type="scientific">Pluteus cervinus</name>
    <dbReference type="NCBI Taxonomy" id="181527"/>
    <lineage>
        <taxon>Eukaryota</taxon>
        <taxon>Fungi</taxon>
        <taxon>Dikarya</taxon>
        <taxon>Basidiomycota</taxon>
        <taxon>Agaricomycotina</taxon>
        <taxon>Agaricomycetes</taxon>
        <taxon>Agaricomycetidae</taxon>
        <taxon>Agaricales</taxon>
        <taxon>Pluteineae</taxon>
        <taxon>Pluteaceae</taxon>
        <taxon>Pluteus</taxon>
    </lineage>
</organism>
<sequence>MSQVRDNLTDSEVNMAVALTELDDISLTLRSTHIALTESKEKIISIRDRLSVAIKDYRQKKLDKNVVALWAQIGELINEFNILRQATGMPLPPTPAPAPAPPLPPAPPPPAPTVSTETEDSDKDHQLPFISDDELTYPFVIGTPSLADNEREGASDSRQKRKNKRSHEAAETPTGSSKKTKLSGPGVRPSQRVNEEASMSKGAGNTPTNGSLISEPHSAKAPVFLRKNIQL</sequence>
<evidence type="ECO:0000313" key="1">
    <source>
        <dbReference type="EMBL" id="TFK58844.1"/>
    </source>
</evidence>
<proteinExistence type="predicted"/>
<reference evidence="1 2" key="1">
    <citation type="journal article" date="2019" name="Nat. Ecol. Evol.">
        <title>Megaphylogeny resolves global patterns of mushroom evolution.</title>
        <authorList>
            <person name="Varga T."/>
            <person name="Krizsan K."/>
            <person name="Foldi C."/>
            <person name="Dima B."/>
            <person name="Sanchez-Garcia M."/>
            <person name="Sanchez-Ramirez S."/>
            <person name="Szollosi G.J."/>
            <person name="Szarkandi J.G."/>
            <person name="Papp V."/>
            <person name="Albert L."/>
            <person name="Andreopoulos W."/>
            <person name="Angelini C."/>
            <person name="Antonin V."/>
            <person name="Barry K.W."/>
            <person name="Bougher N.L."/>
            <person name="Buchanan P."/>
            <person name="Buyck B."/>
            <person name="Bense V."/>
            <person name="Catcheside P."/>
            <person name="Chovatia M."/>
            <person name="Cooper J."/>
            <person name="Damon W."/>
            <person name="Desjardin D."/>
            <person name="Finy P."/>
            <person name="Geml J."/>
            <person name="Haridas S."/>
            <person name="Hughes K."/>
            <person name="Justo A."/>
            <person name="Karasinski D."/>
            <person name="Kautmanova I."/>
            <person name="Kiss B."/>
            <person name="Kocsube S."/>
            <person name="Kotiranta H."/>
            <person name="LaButti K.M."/>
            <person name="Lechner B.E."/>
            <person name="Liimatainen K."/>
            <person name="Lipzen A."/>
            <person name="Lukacs Z."/>
            <person name="Mihaltcheva S."/>
            <person name="Morgado L.N."/>
            <person name="Niskanen T."/>
            <person name="Noordeloos M.E."/>
            <person name="Ohm R.A."/>
            <person name="Ortiz-Santana B."/>
            <person name="Ovrebo C."/>
            <person name="Racz N."/>
            <person name="Riley R."/>
            <person name="Savchenko A."/>
            <person name="Shiryaev A."/>
            <person name="Soop K."/>
            <person name="Spirin V."/>
            <person name="Szebenyi C."/>
            <person name="Tomsovsky M."/>
            <person name="Tulloss R.E."/>
            <person name="Uehling J."/>
            <person name="Grigoriev I.V."/>
            <person name="Vagvolgyi C."/>
            <person name="Papp T."/>
            <person name="Martin F.M."/>
            <person name="Miettinen O."/>
            <person name="Hibbett D.S."/>
            <person name="Nagy L.G."/>
        </authorList>
    </citation>
    <scope>NUCLEOTIDE SEQUENCE [LARGE SCALE GENOMIC DNA]</scope>
    <source>
        <strain evidence="1 2">NL-1719</strain>
    </source>
</reference>
<protein>
    <submittedName>
        <fullName evidence="1">Uncharacterized protein</fullName>
    </submittedName>
</protein>
<evidence type="ECO:0000313" key="2">
    <source>
        <dbReference type="Proteomes" id="UP000308600"/>
    </source>
</evidence>